<protein>
    <submittedName>
        <fullName evidence="2">Uncharacterized protein</fullName>
    </submittedName>
</protein>
<dbReference type="VEuPathDB" id="FungiDB:QG37_00528"/>
<dbReference type="Proteomes" id="UP000037122">
    <property type="component" value="Unassembled WGS sequence"/>
</dbReference>
<comment type="caution">
    <text evidence="2">The sequence shown here is derived from an EMBL/GenBank/DDBJ whole genome shotgun (WGS) entry which is preliminary data.</text>
</comment>
<feature type="region of interest" description="Disordered" evidence="1">
    <location>
        <begin position="35"/>
        <end position="55"/>
    </location>
</feature>
<name>A0A0L0P8C1_CANAR</name>
<feature type="compositionally biased region" description="Basic and acidic residues" evidence="1">
    <location>
        <begin position="9"/>
        <end position="20"/>
    </location>
</feature>
<proteinExistence type="predicted"/>
<gene>
    <name evidence="2" type="ORF">QG37_00528</name>
</gene>
<dbReference type="AlphaFoldDB" id="A0A0L0P8C1"/>
<evidence type="ECO:0000313" key="2">
    <source>
        <dbReference type="EMBL" id="KNE02276.1"/>
    </source>
</evidence>
<dbReference type="EMBL" id="LGST01000004">
    <property type="protein sequence ID" value="KNE02276.1"/>
    <property type="molecule type" value="Genomic_DNA"/>
</dbReference>
<evidence type="ECO:0000313" key="3">
    <source>
        <dbReference type="Proteomes" id="UP000037122"/>
    </source>
</evidence>
<evidence type="ECO:0000256" key="1">
    <source>
        <dbReference type="SAM" id="MobiDB-lite"/>
    </source>
</evidence>
<sequence length="55" mass="5811">MKVKGEPCLQDRGEMAHESESFPGAAVAALGKIGAQAAGRTPQAVSTDGWQRERK</sequence>
<reference evidence="3" key="1">
    <citation type="journal article" date="2015" name="BMC Genomics">
        <title>Draft genome of a commonly misdiagnosed multidrug resistant pathogen Candida auris.</title>
        <authorList>
            <person name="Chatterjee S."/>
            <person name="Alampalli S.V."/>
            <person name="Nageshan R.K."/>
            <person name="Chettiar S.T."/>
            <person name="Joshi S."/>
            <person name="Tatu U.S."/>
        </authorList>
    </citation>
    <scope>NUCLEOTIDE SEQUENCE [LARGE SCALE GENOMIC DNA]</scope>
    <source>
        <strain evidence="3">6684</strain>
    </source>
</reference>
<organism evidence="2 3">
    <name type="scientific">Candidozyma auris</name>
    <name type="common">Yeast</name>
    <name type="synonym">Candida auris</name>
    <dbReference type="NCBI Taxonomy" id="498019"/>
    <lineage>
        <taxon>Eukaryota</taxon>
        <taxon>Fungi</taxon>
        <taxon>Dikarya</taxon>
        <taxon>Ascomycota</taxon>
        <taxon>Saccharomycotina</taxon>
        <taxon>Pichiomycetes</taxon>
        <taxon>Metschnikowiaceae</taxon>
        <taxon>Candidozyma</taxon>
    </lineage>
</organism>
<feature type="region of interest" description="Disordered" evidence="1">
    <location>
        <begin position="1"/>
        <end position="21"/>
    </location>
</feature>
<accession>A0A0L0P8C1</accession>